<evidence type="ECO:0000313" key="4">
    <source>
        <dbReference type="Proteomes" id="UP000008810"/>
    </source>
</evidence>
<feature type="region of interest" description="Disordered" evidence="1">
    <location>
        <begin position="1"/>
        <end position="61"/>
    </location>
</feature>
<dbReference type="Proteomes" id="UP000008810">
    <property type="component" value="Chromosome 2"/>
</dbReference>
<dbReference type="EnsemblPlants" id="PNT72676">
    <property type="protein sequence ID" value="PNT72676"/>
    <property type="gene ID" value="BRADI_2g47725v3"/>
</dbReference>
<reference evidence="2 3" key="1">
    <citation type="journal article" date="2010" name="Nature">
        <title>Genome sequencing and analysis of the model grass Brachypodium distachyon.</title>
        <authorList>
            <consortium name="International Brachypodium Initiative"/>
        </authorList>
    </citation>
    <scope>NUCLEOTIDE SEQUENCE [LARGE SCALE GENOMIC DNA]</scope>
    <source>
        <strain evidence="2 3">Bd21</strain>
    </source>
</reference>
<accession>A0A2K2DEE7</accession>
<dbReference type="InParanoid" id="A0A2K2DEE7"/>
<reference evidence="3" key="3">
    <citation type="submission" date="2018-08" db="UniProtKB">
        <authorList>
            <consortium name="EnsemblPlants"/>
        </authorList>
    </citation>
    <scope>IDENTIFICATION</scope>
    <source>
        <strain evidence="3">cv. Bd21</strain>
    </source>
</reference>
<keyword evidence="4" id="KW-1185">Reference proteome</keyword>
<organism evidence="2">
    <name type="scientific">Brachypodium distachyon</name>
    <name type="common">Purple false brome</name>
    <name type="synonym">Trachynia distachya</name>
    <dbReference type="NCBI Taxonomy" id="15368"/>
    <lineage>
        <taxon>Eukaryota</taxon>
        <taxon>Viridiplantae</taxon>
        <taxon>Streptophyta</taxon>
        <taxon>Embryophyta</taxon>
        <taxon>Tracheophyta</taxon>
        <taxon>Spermatophyta</taxon>
        <taxon>Magnoliopsida</taxon>
        <taxon>Liliopsida</taxon>
        <taxon>Poales</taxon>
        <taxon>Poaceae</taxon>
        <taxon>BOP clade</taxon>
        <taxon>Pooideae</taxon>
        <taxon>Stipodae</taxon>
        <taxon>Brachypodieae</taxon>
        <taxon>Brachypodium</taxon>
    </lineage>
</organism>
<dbReference type="AlphaFoldDB" id="A0A2K2DEE7"/>
<reference evidence="2" key="2">
    <citation type="submission" date="2017-06" db="EMBL/GenBank/DDBJ databases">
        <title>WGS assembly of Brachypodium distachyon.</title>
        <authorList>
            <consortium name="The International Brachypodium Initiative"/>
            <person name="Lucas S."/>
            <person name="Harmon-Smith M."/>
            <person name="Lail K."/>
            <person name="Tice H."/>
            <person name="Grimwood J."/>
            <person name="Bruce D."/>
            <person name="Barry K."/>
            <person name="Shu S."/>
            <person name="Lindquist E."/>
            <person name="Wang M."/>
            <person name="Pitluck S."/>
            <person name="Vogel J.P."/>
            <person name="Garvin D.F."/>
            <person name="Mockler T.C."/>
            <person name="Schmutz J."/>
            <person name="Rokhsar D."/>
            <person name="Bevan M.W."/>
        </authorList>
    </citation>
    <scope>NUCLEOTIDE SEQUENCE</scope>
    <source>
        <strain evidence="2">Bd21</strain>
    </source>
</reference>
<protein>
    <submittedName>
        <fullName evidence="2 3">Uncharacterized protein</fullName>
    </submittedName>
</protein>
<name>A0A2K2DEE7_BRADI</name>
<feature type="compositionally biased region" description="Pro residues" evidence="1">
    <location>
        <begin position="16"/>
        <end position="31"/>
    </location>
</feature>
<evidence type="ECO:0000256" key="1">
    <source>
        <dbReference type="SAM" id="MobiDB-lite"/>
    </source>
</evidence>
<dbReference type="Gramene" id="PNT72676">
    <property type="protein sequence ID" value="PNT72676"/>
    <property type="gene ID" value="BRADI_2g47725v3"/>
</dbReference>
<feature type="non-terminal residue" evidence="2">
    <location>
        <position position="1"/>
    </location>
</feature>
<sequence>GQTGPTLSFPLSHPVVPAPSSPDPVPLPSSPPIQRRRRALPSPAPTTHKESPLPPLPPPRCQTSVEAPVVAALASVAEARRTSGCAVQGNIVQLRLAVAGCALQCPVSRASQWPATVAARGLDGALTCGEARRRQHGRGGCHRSVITAMVSLFTAADSDDICTAIRFINSQRP</sequence>
<evidence type="ECO:0000313" key="2">
    <source>
        <dbReference type="EMBL" id="PNT72676.1"/>
    </source>
</evidence>
<evidence type="ECO:0000313" key="3">
    <source>
        <dbReference type="EnsemblPlants" id="PNT72676"/>
    </source>
</evidence>
<gene>
    <name evidence="2" type="ORF">BRADI_2g47725v3</name>
</gene>
<dbReference type="EMBL" id="CM000881">
    <property type="protein sequence ID" value="PNT72676.1"/>
    <property type="molecule type" value="Genomic_DNA"/>
</dbReference>
<proteinExistence type="predicted"/>